<sequence length="459" mass="52690">MDDEEGGVGAASTVVGLIENRAKEVGVAAFELRSASIHLSQYIETSCSYQNTKTLLHFYDPMGPLKIPEDKKRRTLFQSLTDSEQKIQYFAARQIAHRVLGSRGYLCQRCWLAKEDCMCSRVVPCSLWNGIRFWLYMHPKDFLRQNNTGKLLWQLFGTQSVSLCIFGIHEHEEMMWDAFRSSGKEKIWFLYPSKSAAPKLVQDIFFNSSYSNLDGQMTDSKDQPLNFVLIDGTWSNSAAMYRRLKWSERRRFDLAGSLSSILRAQLHAYDPLLMMTLRYLMSIHKVFCTHQDIPSPISDITERFLFEDRDPPISSHESLYEVPPFEEVDIQALVHAAGLTRQDAVDSLRFAKGDLFQDVITYKNGTEKFLSKLRAADMAGEIGVIFNIPQPFTVRTKRFSQVVRTSHRHFTQIVQPCITDGHTIVSNFVQFLKGLKEEIPEEIPFVAELPEDMNDMVFC</sequence>
<name>A0ACB7UCA6_DIOAL</name>
<dbReference type="EMBL" id="CM037027">
    <property type="protein sequence ID" value="KAH7657974.1"/>
    <property type="molecule type" value="Genomic_DNA"/>
</dbReference>
<reference evidence="2" key="1">
    <citation type="journal article" date="2022" name="Nat. Commun.">
        <title>Chromosome evolution and the genetic basis of agronomically important traits in greater yam.</title>
        <authorList>
            <person name="Bredeson J.V."/>
            <person name="Lyons J.B."/>
            <person name="Oniyinde I.O."/>
            <person name="Okereke N.R."/>
            <person name="Kolade O."/>
            <person name="Nnabue I."/>
            <person name="Nwadili C.O."/>
            <person name="Hribova E."/>
            <person name="Parker M."/>
            <person name="Nwogha J."/>
            <person name="Shu S."/>
            <person name="Carlson J."/>
            <person name="Kariba R."/>
            <person name="Muthemba S."/>
            <person name="Knop K."/>
            <person name="Barton G.J."/>
            <person name="Sherwood A.V."/>
            <person name="Lopez-Montes A."/>
            <person name="Asiedu R."/>
            <person name="Jamnadass R."/>
            <person name="Muchugi A."/>
            <person name="Goodstein D."/>
            <person name="Egesi C.N."/>
            <person name="Featherston J."/>
            <person name="Asfaw A."/>
            <person name="Simpson G.G."/>
            <person name="Dolezel J."/>
            <person name="Hendre P.S."/>
            <person name="Van Deynze A."/>
            <person name="Kumar P.L."/>
            <person name="Obidiegwu J.E."/>
            <person name="Bhattacharjee R."/>
            <person name="Rokhsar D.S."/>
        </authorList>
    </citation>
    <scope>NUCLEOTIDE SEQUENCE [LARGE SCALE GENOMIC DNA]</scope>
    <source>
        <strain evidence="2">cv. TDa95/00328</strain>
    </source>
</reference>
<gene>
    <name evidence="1" type="ORF">IHE45_17G055600</name>
</gene>
<keyword evidence="2" id="KW-1185">Reference proteome</keyword>
<evidence type="ECO:0000313" key="1">
    <source>
        <dbReference type="EMBL" id="KAH7657974.1"/>
    </source>
</evidence>
<accession>A0ACB7UCA6</accession>
<dbReference type="Proteomes" id="UP000827976">
    <property type="component" value="Chromosome 17"/>
</dbReference>
<comment type="caution">
    <text evidence="1">The sequence shown here is derived from an EMBL/GenBank/DDBJ whole genome shotgun (WGS) entry which is preliminary data.</text>
</comment>
<evidence type="ECO:0000313" key="2">
    <source>
        <dbReference type="Proteomes" id="UP000827976"/>
    </source>
</evidence>
<organism evidence="1 2">
    <name type="scientific">Dioscorea alata</name>
    <name type="common">Purple yam</name>
    <dbReference type="NCBI Taxonomy" id="55571"/>
    <lineage>
        <taxon>Eukaryota</taxon>
        <taxon>Viridiplantae</taxon>
        <taxon>Streptophyta</taxon>
        <taxon>Embryophyta</taxon>
        <taxon>Tracheophyta</taxon>
        <taxon>Spermatophyta</taxon>
        <taxon>Magnoliopsida</taxon>
        <taxon>Liliopsida</taxon>
        <taxon>Dioscoreales</taxon>
        <taxon>Dioscoreaceae</taxon>
        <taxon>Dioscorea</taxon>
    </lineage>
</organism>
<protein>
    <submittedName>
        <fullName evidence="1">Cyclic nucleotide-binding-like protein</fullName>
    </submittedName>
</protein>
<proteinExistence type="predicted"/>